<accession>A0ABS7PLX3</accession>
<dbReference type="SMART" id="SM00895">
    <property type="entry name" value="FCD"/>
    <property type="match status" value="1"/>
</dbReference>
<keyword evidence="7" id="KW-1185">Reference proteome</keyword>
<dbReference type="InterPro" id="IPR036390">
    <property type="entry name" value="WH_DNA-bd_sf"/>
</dbReference>
<dbReference type="PANTHER" id="PTHR43537:SF5">
    <property type="entry name" value="UXU OPERON TRANSCRIPTIONAL REGULATOR"/>
    <property type="match status" value="1"/>
</dbReference>
<reference evidence="6 7" key="1">
    <citation type="submission" date="2021-08" db="EMBL/GenBank/DDBJ databases">
        <authorList>
            <person name="Tuo L."/>
        </authorList>
    </citation>
    <scope>NUCLEOTIDE SEQUENCE [LARGE SCALE GENOMIC DNA]</scope>
    <source>
        <strain evidence="6 7">JCM 31229</strain>
    </source>
</reference>
<keyword evidence="2" id="KW-0238">DNA-binding</keyword>
<organism evidence="6 7">
    <name type="scientific">Sphingomonas colocasiae</name>
    <dbReference type="NCBI Taxonomy" id="1848973"/>
    <lineage>
        <taxon>Bacteria</taxon>
        <taxon>Pseudomonadati</taxon>
        <taxon>Pseudomonadota</taxon>
        <taxon>Alphaproteobacteria</taxon>
        <taxon>Sphingomonadales</taxon>
        <taxon>Sphingomonadaceae</taxon>
        <taxon>Sphingomonas</taxon>
    </lineage>
</organism>
<evidence type="ECO:0000256" key="2">
    <source>
        <dbReference type="ARBA" id="ARBA00023125"/>
    </source>
</evidence>
<dbReference type="InterPro" id="IPR036388">
    <property type="entry name" value="WH-like_DNA-bd_sf"/>
</dbReference>
<dbReference type="Pfam" id="PF00392">
    <property type="entry name" value="GntR"/>
    <property type="match status" value="1"/>
</dbReference>
<dbReference type="InterPro" id="IPR000524">
    <property type="entry name" value="Tscrpt_reg_HTH_GntR"/>
</dbReference>
<sequence>MGSKTIAKAVNDPDETGSDDGALGDGVRQSSGQKVYTLLREQILSLELAPNTELDEVQFSRELGFSRTPIREALIRLASDSLVVLAPNRGARVAPLDLDQVPQVLEALELYERATTRWAALRRQPVHLALLEQRNREFAVACETEDPRVIVEANWAFHDAINQACGNKYLAADCSKMLRGVMRLSLLAFRQSDAQLSSYDVIEQHREMIEAIRSGNADLAEELVYQHSDEFRDRMKTFVAGTSTADFSLVGRRG</sequence>
<dbReference type="Gene3D" id="1.10.10.10">
    <property type="entry name" value="Winged helix-like DNA-binding domain superfamily/Winged helix DNA-binding domain"/>
    <property type="match status" value="1"/>
</dbReference>
<gene>
    <name evidence="6" type="ORF">K7G82_06705</name>
</gene>
<dbReference type="PROSITE" id="PS50949">
    <property type="entry name" value="HTH_GNTR"/>
    <property type="match status" value="1"/>
</dbReference>
<dbReference type="InterPro" id="IPR011711">
    <property type="entry name" value="GntR_C"/>
</dbReference>
<evidence type="ECO:0000313" key="7">
    <source>
        <dbReference type="Proteomes" id="UP000706039"/>
    </source>
</evidence>
<name>A0ABS7PLX3_9SPHN</name>
<dbReference type="Pfam" id="PF07729">
    <property type="entry name" value="FCD"/>
    <property type="match status" value="1"/>
</dbReference>
<evidence type="ECO:0000259" key="5">
    <source>
        <dbReference type="PROSITE" id="PS50949"/>
    </source>
</evidence>
<evidence type="ECO:0000256" key="4">
    <source>
        <dbReference type="SAM" id="MobiDB-lite"/>
    </source>
</evidence>
<dbReference type="PANTHER" id="PTHR43537">
    <property type="entry name" value="TRANSCRIPTIONAL REGULATOR, GNTR FAMILY"/>
    <property type="match status" value="1"/>
</dbReference>
<dbReference type="SMART" id="SM00345">
    <property type="entry name" value="HTH_GNTR"/>
    <property type="match status" value="1"/>
</dbReference>
<dbReference type="Gene3D" id="1.20.120.530">
    <property type="entry name" value="GntR ligand-binding domain-like"/>
    <property type="match status" value="1"/>
</dbReference>
<dbReference type="InterPro" id="IPR008920">
    <property type="entry name" value="TF_FadR/GntR_C"/>
</dbReference>
<keyword evidence="3" id="KW-0804">Transcription</keyword>
<dbReference type="CDD" id="cd07377">
    <property type="entry name" value="WHTH_GntR"/>
    <property type="match status" value="1"/>
</dbReference>
<protein>
    <submittedName>
        <fullName evidence="6">GntR family transcriptional regulator</fullName>
    </submittedName>
</protein>
<keyword evidence="1" id="KW-0805">Transcription regulation</keyword>
<dbReference type="EMBL" id="JAINVV010000004">
    <property type="protein sequence ID" value="MBY8821974.1"/>
    <property type="molecule type" value="Genomic_DNA"/>
</dbReference>
<comment type="caution">
    <text evidence="6">The sequence shown here is derived from an EMBL/GenBank/DDBJ whole genome shotgun (WGS) entry which is preliminary data.</text>
</comment>
<evidence type="ECO:0000256" key="1">
    <source>
        <dbReference type="ARBA" id="ARBA00023015"/>
    </source>
</evidence>
<feature type="region of interest" description="Disordered" evidence="4">
    <location>
        <begin position="1"/>
        <end position="28"/>
    </location>
</feature>
<evidence type="ECO:0000313" key="6">
    <source>
        <dbReference type="EMBL" id="MBY8821974.1"/>
    </source>
</evidence>
<dbReference type="Proteomes" id="UP000706039">
    <property type="component" value="Unassembled WGS sequence"/>
</dbReference>
<evidence type="ECO:0000256" key="3">
    <source>
        <dbReference type="ARBA" id="ARBA00023163"/>
    </source>
</evidence>
<dbReference type="RefSeq" id="WP_222989095.1">
    <property type="nucleotide sequence ID" value="NZ_JAINVV010000004.1"/>
</dbReference>
<feature type="domain" description="HTH gntR-type" evidence="5">
    <location>
        <begin position="29"/>
        <end position="96"/>
    </location>
</feature>
<dbReference type="SUPFAM" id="SSF46785">
    <property type="entry name" value="Winged helix' DNA-binding domain"/>
    <property type="match status" value="1"/>
</dbReference>
<dbReference type="SUPFAM" id="SSF48008">
    <property type="entry name" value="GntR ligand-binding domain-like"/>
    <property type="match status" value="1"/>
</dbReference>
<proteinExistence type="predicted"/>